<evidence type="ECO:0000256" key="3">
    <source>
        <dbReference type="ARBA" id="ARBA00022989"/>
    </source>
</evidence>
<dbReference type="GO" id="GO:0016020">
    <property type="term" value="C:membrane"/>
    <property type="evidence" value="ECO:0007669"/>
    <property type="project" value="UniProtKB-SubCell"/>
</dbReference>
<proteinExistence type="predicted"/>
<dbReference type="GO" id="GO:0008381">
    <property type="term" value="F:mechanosensitive monoatomic ion channel activity"/>
    <property type="evidence" value="ECO:0007669"/>
    <property type="project" value="TreeGrafter"/>
</dbReference>
<dbReference type="PANTHER" id="PTHR30266">
    <property type="entry name" value="MECHANOSENSITIVE CHANNEL MSCL"/>
    <property type="match status" value="1"/>
</dbReference>
<evidence type="ECO:0000313" key="6">
    <source>
        <dbReference type="EMBL" id="OGG80185.1"/>
    </source>
</evidence>
<protein>
    <recommendedName>
        <fullName evidence="8">Mechanosensitive ion channel protein MscL</fullName>
    </recommendedName>
</protein>
<dbReference type="EMBL" id="MFLZ01000012">
    <property type="protein sequence ID" value="OGG80185.1"/>
    <property type="molecule type" value="Genomic_DNA"/>
</dbReference>
<feature type="transmembrane region" description="Helical" evidence="5">
    <location>
        <begin position="64"/>
        <end position="92"/>
    </location>
</feature>
<evidence type="ECO:0000256" key="4">
    <source>
        <dbReference type="ARBA" id="ARBA00023136"/>
    </source>
</evidence>
<organism evidence="6 7">
    <name type="scientific">Candidatus Kaiserbacteria bacterium RIFCSPLOWO2_01_FULL_54_13</name>
    <dbReference type="NCBI Taxonomy" id="1798512"/>
    <lineage>
        <taxon>Bacteria</taxon>
        <taxon>Candidatus Kaiseribacteriota</taxon>
    </lineage>
</organism>
<dbReference type="AlphaFoldDB" id="A0A1F6F2X6"/>
<evidence type="ECO:0008006" key="8">
    <source>
        <dbReference type="Google" id="ProtNLM"/>
    </source>
</evidence>
<dbReference type="Proteomes" id="UP000177372">
    <property type="component" value="Unassembled WGS sequence"/>
</dbReference>
<sequence>MVRGQIRGTLVGFLEFIRERGVMGLAIGFVLGGAVSRVTTSFSADIVNPLLAYFFGGTERLSDIVIGEIAVGRFLAAVLDFLVLALVVYLIFRVLKLDTLDKKKE</sequence>
<evidence type="ECO:0000256" key="5">
    <source>
        <dbReference type="SAM" id="Phobius"/>
    </source>
</evidence>
<keyword evidence="2 5" id="KW-0812">Transmembrane</keyword>
<evidence type="ECO:0000313" key="7">
    <source>
        <dbReference type="Proteomes" id="UP000177372"/>
    </source>
</evidence>
<dbReference type="InterPro" id="IPR037673">
    <property type="entry name" value="MSC/AndL"/>
</dbReference>
<keyword evidence="3 5" id="KW-1133">Transmembrane helix</keyword>
<dbReference type="InterPro" id="IPR036019">
    <property type="entry name" value="MscL_channel"/>
</dbReference>
<gene>
    <name evidence="6" type="ORF">A3A39_02830</name>
</gene>
<comment type="subcellular location">
    <subcellularLocation>
        <location evidence="1">Membrane</location>
        <topology evidence="1">Multi-pass membrane protein</topology>
    </subcellularLocation>
</comment>
<comment type="caution">
    <text evidence="6">The sequence shown here is derived from an EMBL/GenBank/DDBJ whole genome shotgun (WGS) entry which is preliminary data.</text>
</comment>
<reference evidence="6 7" key="1">
    <citation type="journal article" date="2016" name="Nat. Commun.">
        <title>Thousands of microbial genomes shed light on interconnected biogeochemical processes in an aquifer system.</title>
        <authorList>
            <person name="Anantharaman K."/>
            <person name="Brown C.T."/>
            <person name="Hug L.A."/>
            <person name="Sharon I."/>
            <person name="Castelle C.J."/>
            <person name="Probst A.J."/>
            <person name="Thomas B.C."/>
            <person name="Singh A."/>
            <person name="Wilkins M.J."/>
            <person name="Karaoz U."/>
            <person name="Brodie E.L."/>
            <person name="Williams K.H."/>
            <person name="Hubbard S.S."/>
            <person name="Banfield J.F."/>
        </authorList>
    </citation>
    <scope>NUCLEOTIDE SEQUENCE [LARGE SCALE GENOMIC DNA]</scope>
</reference>
<name>A0A1F6F2X6_9BACT</name>
<dbReference type="STRING" id="1798512.A3A39_02830"/>
<dbReference type="SUPFAM" id="SSF81330">
    <property type="entry name" value="Gated mechanosensitive channel"/>
    <property type="match status" value="1"/>
</dbReference>
<evidence type="ECO:0000256" key="1">
    <source>
        <dbReference type="ARBA" id="ARBA00004141"/>
    </source>
</evidence>
<feature type="transmembrane region" description="Helical" evidence="5">
    <location>
        <begin position="21"/>
        <end position="44"/>
    </location>
</feature>
<dbReference type="Pfam" id="PF01741">
    <property type="entry name" value="MscL"/>
    <property type="match status" value="1"/>
</dbReference>
<keyword evidence="4 5" id="KW-0472">Membrane</keyword>
<dbReference type="Gene3D" id="1.10.1200.120">
    <property type="entry name" value="Large-conductance mechanosensitive channel, MscL, domain 1"/>
    <property type="match status" value="1"/>
</dbReference>
<accession>A0A1F6F2X6</accession>
<dbReference type="PANTHER" id="PTHR30266:SF2">
    <property type="entry name" value="LARGE-CONDUCTANCE MECHANOSENSITIVE CHANNEL"/>
    <property type="match status" value="1"/>
</dbReference>
<evidence type="ECO:0000256" key="2">
    <source>
        <dbReference type="ARBA" id="ARBA00022692"/>
    </source>
</evidence>